<dbReference type="GeneID" id="95449786"/>
<evidence type="ECO:0000259" key="2">
    <source>
        <dbReference type="Pfam" id="PF13581"/>
    </source>
</evidence>
<dbReference type="Pfam" id="PF13581">
    <property type="entry name" value="HATPase_c_2"/>
    <property type="match status" value="1"/>
</dbReference>
<proteinExistence type="predicted"/>
<dbReference type="RefSeq" id="WP_135786972.1">
    <property type="nucleotide sequence ID" value="NZ_SRRT01000005.1"/>
</dbReference>
<gene>
    <name evidence="3" type="ORF">E5083_19500</name>
</gene>
<organism evidence="3 4">
    <name type="scientific">Streptomyces bauhiniae</name>
    <dbReference type="NCBI Taxonomy" id="2340725"/>
    <lineage>
        <taxon>Bacteria</taxon>
        <taxon>Bacillati</taxon>
        <taxon>Actinomycetota</taxon>
        <taxon>Actinomycetes</taxon>
        <taxon>Kitasatosporales</taxon>
        <taxon>Streptomycetaceae</taxon>
        <taxon>Streptomyces</taxon>
    </lineage>
</organism>
<dbReference type="SUPFAM" id="SSF55874">
    <property type="entry name" value="ATPase domain of HSP90 chaperone/DNA topoisomerase II/histidine kinase"/>
    <property type="match status" value="1"/>
</dbReference>
<dbReference type="InterPro" id="IPR050267">
    <property type="entry name" value="Anti-sigma-factor_SerPK"/>
</dbReference>
<dbReference type="GO" id="GO:0004674">
    <property type="term" value="F:protein serine/threonine kinase activity"/>
    <property type="evidence" value="ECO:0007669"/>
    <property type="project" value="UniProtKB-KW"/>
</dbReference>
<accession>A0A4Z1D255</accession>
<keyword evidence="3" id="KW-0547">Nucleotide-binding</keyword>
<dbReference type="PANTHER" id="PTHR35526">
    <property type="entry name" value="ANTI-SIGMA-F FACTOR RSBW-RELATED"/>
    <property type="match status" value="1"/>
</dbReference>
<keyword evidence="3" id="KW-0067">ATP-binding</keyword>
<keyword evidence="1" id="KW-0418">Kinase</keyword>
<keyword evidence="1" id="KW-0723">Serine/threonine-protein kinase</keyword>
<dbReference type="AlphaFoldDB" id="A0A4Z1D255"/>
<protein>
    <submittedName>
        <fullName evidence="3">ATP-binding protein</fullName>
    </submittedName>
</protein>
<dbReference type="InterPro" id="IPR003594">
    <property type="entry name" value="HATPase_dom"/>
</dbReference>
<dbReference type="InterPro" id="IPR036890">
    <property type="entry name" value="HATPase_C_sf"/>
</dbReference>
<evidence type="ECO:0000256" key="1">
    <source>
        <dbReference type="ARBA" id="ARBA00022527"/>
    </source>
</evidence>
<dbReference type="EMBL" id="SRRT01000005">
    <property type="protein sequence ID" value="TGN75824.1"/>
    <property type="molecule type" value="Genomic_DNA"/>
</dbReference>
<comment type="caution">
    <text evidence="3">The sequence shown here is derived from an EMBL/GenBank/DDBJ whole genome shotgun (WGS) entry which is preliminary data.</text>
</comment>
<keyword evidence="4" id="KW-1185">Reference proteome</keyword>
<feature type="domain" description="Histidine kinase/HSP90-like ATPase" evidence="2">
    <location>
        <begin position="33"/>
        <end position="97"/>
    </location>
</feature>
<sequence length="134" mass="14764">MTLDRAGALAFVPDVGPTAPPFEVVFAAERFCVPIARRVVIRYLAVHHLDAAPFEDVAVVISELVTNAVEYGGRGGVGLRLRCDDGELRVEVRDNRPELQAVADYYSALRASGGEPDAEIAARWWLECSPRERR</sequence>
<dbReference type="GO" id="GO:0005524">
    <property type="term" value="F:ATP binding"/>
    <property type="evidence" value="ECO:0007669"/>
    <property type="project" value="UniProtKB-KW"/>
</dbReference>
<name>A0A4Z1D255_9ACTN</name>
<dbReference type="Gene3D" id="3.30.565.10">
    <property type="entry name" value="Histidine kinase-like ATPase, C-terminal domain"/>
    <property type="match status" value="1"/>
</dbReference>
<evidence type="ECO:0000313" key="4">
    <source>
        <dbReference type="Proteomes" id="UP000298159"/>
    </source>
</evidence>
<evidence type="ECO:0000313" key="3">
    <source>
        <dbReference type="EMBL" id="TGN75824.1"/>
    </source>
</evidence>
<keyword evidence="1" id="KW-0808">Transferase</keyword>
<dbReference type="PANTHER" id="PTHR35526:SF3">
    <property type="entry name" value="ANTI-SIGMA-F FACTOR RSBW"/>
    <property type="match status" value="1"/>
</dbReference>
<reference evidence="3 4" key="1">
    <citation type="submission" date="2019-04" db="EMBL/GenBank/DDBJ databases">
        <title>Streptomyces sp. nov. Bv016 isolated from bark of Buahinia variegata.</title>
        <authorList>
            <person name="Kanchanasin P."/>
            <person name="Tanasupawat S."/>
            <person name="Yuki M."/>
            <person name="Kudo T."/>
        </authorList>
    </citation>
    <scope>NUCLEOTIDE SEQUENCE [LARGE SCALE GENOMIC DNA]</scope>
    <source>
        <strain evidence="3 4">Bv016</strain>
    </source>
</reference>
<dbReference type="Proteomes" id="UP000298159">
    <property type="component" value="Unassembled WGS sequence"/>
</dbReference>